<dbReference type="InterPro" id="IPR035093">
    <property type="entry name" value="RelE/ParE_toxin_dom_sf"/>
</dbReference>
<evidence type="ECO:0000313" key="1">
    <source>
        <dbReference type="EMBL" id="SQA59682.1"/>
    </source>
</evidence>
<dbReference type="InterPro" id="IPR009241">
    <property type="entry name" value="HigB-like"/>
</dbReference>
<dbReference type="EMBL" id="UAVL01000001">
    <property type="protein sequence ID" value="SQA59682.1"/>
    <property type="molecule type" value="Genomic_DNA"/>
</dbReference>
<proteinExistence type="predicted"/>
<dbReference type="Proteomes" id="UP000251313">
    <property type="component" value="Unassembled WGS sequence"/>
</dbReference>
<dbReference type="RefSeq" id="WP_038254635.1">
    <property type="nucleotide sequence ID" value="NZ_CAKMYC010000003.1"/>
</dbReference>
<name>A0AB38FPX5_9ENTR</name>
<organism evidence="1 2">
    <name type="scientific">Yokenella regensburgei</name>
    <dbReference type="NCBI Taxonomy" id="158877"/>
    <lineage>
        <taxon>Bacteria</taxon>
        <taxon>Pseudomonadati</taxon>
        <taxon>Pseudomonadota</taxon>
        <taxon>Gammaproteobacteria</taxon>
        <taxon>Enterobacterales</taxon>
        <taxon>Enterobacteriaceae</taxon>
        <taxon>Yokenella</taxon>
    </lineage>
</organism>
<dbReference type="AlphaFoldDB" id="A0AB38FPX5"/>
<protein>
    <submittedName>
        <fullName evidence="1">Phage-related protein</fullName>
    </submittedName>
</protein>
<sequence>MFRLIVHERVRAELQSLPAVVQAKMIHLLDKLRQDPLVLREPYSKPLRDGLFEVRTLGAIQSRGLYAFQRGRVIFLLRVFVKKSQKMPASEIALALKRLREMLNEQENH</sequence>
<reference evidence="1 2" key="1">
    <citation type="submission" date="2018-06" db="EMBL/GenBank/DDBJ databases">
        <authorList>
            <consortium name="Pathogen Informatics"/>
            <person name="Doyle S."/>
        </authorList>
    </citation>
    <scope>NUCLEOTIDE SEQUENCE [LARGE SCALE GENOMIC DNA]</scope>
    <source>
        <strain evidence="1 2">NCTC11967</strain>
    </source>
</reference>
<evidence type="ECO:0000313" key="2">
    <source>
        <dbReference type="Proteomes" id="UP000251313"/>
    </source>
</evidence>
<dbReference type="SUPFAM" id="SSF143011">
    <property type="entry name" value="RelE-like"/>
    <property type="match status" value="1"/>
</dbReference>
<accession>A0AB38FPX5</accession>
<dbReference type="Pfam" id="PF05973">
    <property type="entry name" value="Gp49"/>
    <property type="match status" value="1"/>
</dbReference>
<comment type="caution">
    <text evidence="1">The sequence shown here is derived from an EMBL/GenBank/DDBJ whole genome shotgun (WGS) entry which is preliminary data.</text>
</comment>
<gene>
    <name evidence="1" type="ORF">NCTC11967_00030</name>
</gene>